<dbReference type="EMBL" id="SJPR01000003">
    <property type="protein sequence ID" value="TWT97067.1"/>
    <property type="molecule type" value="Genomic_DNA"/>
</dbReference>
<dbReference type="PROSITE" id="PS51194">
    <property type="entry name" value="HELICASE_CTER"/>
    <property type="match status" value="1"/>
</dbReference>
<dbReference type="PANTHER" id="PTHR10799">
    <property type="entry name" value="SNF2/RAD54 HELICASE FAMILY"/>
    <property type="match status" value="1"/>
</dbReference>
<dbReference type="GO" id="GO:0004386">
    <property type="term" value="F:helicase activity"/>
    <property type="evidence" value="ECO:0007669"/>
    <property type="project" value="UniProtKB-KW"/>
</dbReference>
<dbReference type="SMART" id="SM00487">
    <property type="entry name" value="DEXDc"/>
    <property type="match status" value="1"/>
</dbReference>
<dbReference type="GO" id="GO:0016787">
    <property type="term" value="F:hydrolase activity"/>
    <property type="evidence" value="ECO:0007669"/>
    <property type="project" value="UniProtKB-KW"/>
</dbReference>
<dbReference type="InterPro" id="IPR038718">
    <property type="entry name" value="SNF2-like_sf"/>
</dbReference>
<evidence type="ECO:0000259" key="2">
    <source>
        <dbReference type="PROSITE" id="PS51192"/>
    </source>
</evidence>
<feature type="domain" description="Helicase ATP-binding" evidence="2">
    <location>
        <begin position="39"/>
        <end position="199"/>
    </location>
</feature>
<reference evidence="4 5" key="1">
    <citation type="submission" date="2019-02" db="EMBL/GenBank/DDBJ databases">
        <title>Deep-cultivation of Planctomycetes and their phenomic and genomic characterization uncovers novel biology.</title>
        <authorList>
            <person name="Wiegand S."/>
            <person name="Jogler M."/>
            <person name="Boedeker C."/>
            <person name="Pinto D."/>
            <person name="Vollmers J."/>
            <person name="Rivas-Marin E."/>
            <person name="Kohn T."/>
            <person name="Peeters S.H."/>
            <person name="Heuer A."/>
            <person name="Rast P."/>
            <person name="Oberbeckmann S."/>
            <person name="Bunk B."/>
            <person name="Jeske O."/>
            <person name="Meyerdierks A."/>
            <person name="Storesund J.E."/>
            <person name="Kallscheuer N."/>
            <person name="Luecker S."/>
            <person name="Lage O.M."/>
            <person name="Pohl T."/>
            <person name="Merkel B.J."/>
            <person name="Hornburger P."/>
            <person name="Mueller R.-W."/>
            <person name="Bruemmer F."/>
            <person name="Labrenz M."/>
            <person name="Spormann A.M."/>
            <person name="Op Den Camp H."/>
            <person name="Overmann J."/>
            <person name="Amann R."/>
            <person name="Jetten M.S.M."/>
            <person name="Mascher T."/>
            <person name="Medema M.H."/>
            <person name="Devos D.P."/>
            <person name="Kaster A.-K."/>
            <person name="Ovreas L."/>
            <person name="Rohde M."/>
            <person name="Galperin M.Y."/>
            <person name="Jogler C."/>
        </authorList>
    </citation>
    <scope>NUCLEOTIDE SEQUENCE [LARGE SCALE GENOMIC DNA]</scope>
    <source>
        <strain evidence="4 5">Pla108</strain>
    </source>
</reference>
<dbReference type="InterPro" id="IPR049730">
    <property type="entry name" value="SNF2/RAD54-like_C"/>
</dbReference>
<evidence type="ECO:0000259" key="3">
    <source>
        <dbReference type="PROSITE" id="PS51194"/>
    </source>
</evidence>
<dbReference type="Proteomes" id="UP000317421">
    <property type="component" value="Unassembled WGS sequence"/>
</dbReference>
<dbReference type="InterPro" id="IPR000330">
    <property type="entry name" value="SNF2_N"/>
</dbReference>
<dbReference type="InterPro" id="IPR014001">
    <property type="entry name" value="Helicase_ATP-bd"/>
</dbReference>
<dbReference type="SUPFAM" id="SSF52540">
    <property type="entry name" value="P-loop containing nucleoside triphosphate hydrolases"/>
    <property type="match status" value="2"/>
</dbReference>
<dbReference type="GO" id="GO:0005524">
    <property type="term" value="F:ATP binding"/>
    <property type="evidence" value="ECO:0007669"/>
    <property type="project" value="InterPro"/>
</dbReference>
<keyword evidence="4" id="KW-0347">Helicase</keyword>
<keyword evidence="5" id="KW-1185">Reference proteome</keyword>
<protein>
    <submittedName>
        <fullName evidence="4">ATP-dependent helicase HepA</fullName>
    </submittedName>
</protein>
<dbReference type="Pfam" id="PF00271">
    <property type="entry name" value="Helicase_C"/>
    <property type="match status" value="1"/>
</dbReference>
<evidence type="ECO:0000313" key="4">
    <source>
        <dbReference type="EMBL" id="TWT97067.1"/>
    </source>
</evidence>
<dbReference type="AlphaFoldDB" id="A0A5C6ACE4"/>
<organism evidence="4 5">
    <name type="scientific">Botrimarina colliarenosi</name>
    <dbReference type="NCBI Taxonomy" id="2528001"/>
    <lineage>
        <taxon>Bacteria</taxon>
        <taxon>Pseudomonadati</taxon>
        <taxon>Planctomycetota</taxon>
        <taxon>Planctomycetia</taxon>
        <taxon>Pirellulales</taxon>
        <taxon>Lacipirellulaceae</taxon>
        <taxon>Botrimarina</taxon>
    </lineage>
</organism>
<dbReference type="PROSITE" id="PS51192">
    <property type="entry name" value="HELICASE_ATP_BIND_1"/>
    <property type="match status" value="1"/>
</dbReference>
<dbReference type="InterPro" id="IPR001650">
    <property type="entry name" value="Helicase_C-like"/>
</dbReference>
<dbReference type="SMART" id="SM00490">
    <property type="entry name" value="HELICc"/>
    <property type="match status" value="1"/>
</dbReference>
<dbReference type="InterPro" id="IPR027417">
    <property type="entry name" value="P-loop_NTPase"/>
</dbReference>
<evidence type="ECO:0000313" key="5">
    <source>
        <dbReference type="Proteomes" id="UP000317421"/>
    </source>
</evidence>
<keyword evidence="4" id="KW-0067">ATP-binding</keyword>
<name>A0A5C6ACE4_9BACT</name>
<gene>
    <name evidence="4" type="ORF">Pla108_28440</name>
</gene>
<sequence>MVKLEDRLMCVLQPPIEALLRAESLPLPFDPFPYQMEGVAFLCPRRHAVVADEMGLGKTMQAITAMRLLVHRGDVRRVLLVCPKPLVTNWRRELLQWAPELSVNVIEGPPARREYAWRHGSSAVTLVGYETLVRDAALAGERPYDLVVLDESQRIKNPGSATSAAVRGLTRERSWALTGTPIENSIDDLVGIFEFVSPGLLRPGLTPRVVGDTVRDSVIRRTKDLVLEDLPPKMVHDEPIDLSPEQWETYQRAEDEGVIHLRELDGAEGRELTIHHVFELVLRLKQVCNFDPVTGASAKLDRLEADLEECVASGRKAIVFSQWVDTIDQIAARLGKSGPVRYETEQYHGRIPQRRRDAVLDRFKNDPNCPVLLMSYGAGSVGLNLQFAGYVFLFDRWWNPAVEDQAINRAHRIGAAGPVTVTRMLATGTIEERIDQVLRQKRELFDEVFRDGVGAGSAGLSRDELLGLFPLRGPSGRAAA</sequence>
<evidence type="ECO:0000256" key="1">
    <source>
        <dbReference type="ARBA" id="ARBA00022801"/>
    </source>
</evidence>
<proteinExistence type="predicted"/>
<accession>A0A5C6ACE4</accession>
<keyword evidence="1" id="KW-0378">Hydrolase</keyword>
<dbReference type="Gene3D" id="3.40.50.300">
    <property type="entry name" value="P-loop containing nucleotide triphosphate hydrolases"/>
    <property type="match status" value="1"/>
</dbReference>
<dbReference type="Pfam" id="PF00176">
    <property type="entry name" value="SNF2-rel_dom"/>
    <property type="match status" value="2"/>
</dbReference>
<dbReference type="CDD" id="cd18793">
    <property type="entry name" value="SF2_C_SNF"/>
    <property type="match status" value="1"/>
</dbReference>
<comment type="caution">
    <text evidence="4">The sequence shown here is derived from an EMBL/GenBank/DDBJ whole genome shotgun (WGS) entry which is preliminary data.</text>
</comment>
<dbReference type="Gene3D" id="3.40.50.10810">
    <property type="entry name" value="Tandem AAA-ATPase domain"/>
    <property type="match status" value="1"/>
</dbReference>
<keyword evidence="4" id="KW-0547">Nucleotide-binding</keyword>
<feature type="domain" description="Helicase C-terminal" evidence="3">
    <location>
        <begin position="302"/>
        <end position="466"/>
    </location>
</feature>